<keyword evidence="3" id="KW-1185">Reference proteome</keyword>
<reference evidence="3" key="1">
    <citation type="submission" date="2016-10" db="EMBL/GenBank/DDBJ databases">
        <authorList>
            <person name="Varghese N."/>
            <person name="Submissions S."/>
        </authorList>
    </citation>
    <scope>NUCLEOTIDE SEQUENCE [LARGE SCALE GENOMIC DNA]</scope>
    <source>
        <strain evidence="3">CGMCC 4.3530</strain>
    </source>
</reference>
<dbReference type="RefSeq" id="WP_093275392.1">
    <property type="nucleotide sequence ID" value="NZ_FNOK01000054.1"/>
</dbReference>
<evidence type="ECO:0000313" key="3">
    <source>
        <dbReference type="Proteomes" id="UP000199529"/>
    </source>
</evidence>
<gene>
    <name evidence="2" type="ORF">SAMN05216215_105418</name>
</gene>
<organism evidence="2 3">
    <name type="scientific">Saccharopolyspora shandongensis</name>
    <dbReference type="NCBI Taxonomy" id="418495"/>
    <lineage>
        <taxon>Bacteria</taxon>
        <taxon>Bacillati</taxon>
        <taxon>Actinomycetota</taxon>
        <taxon>Actinomycetes</taxon>
        <taxon>Pseudonocardiales</taxon>
        <taxon>Pseudonocardiaceae</taxon>
        <taxon>Saccharopolyspora</taxon>
    </lineage>
</organism>
<name>A0A1H3RH59_9PSEU</name>
<feature type="signal peptide" evidence="1">
    <location>
        <begin position="1"/>
        <end position="20"/>
    </location>
</feature>
<evidence type="ECO:0000313" key="2">
    <source>
        <dbReference type="EMBL" id="SDZ24970.1"/>
    </source>
</evidence>
<protein>
    <recommendedName>
        <fullName evidence="4">Sporulation and spore germination</fullName>
    </recommendedName>
</protein>
<dbReference type="STRING" id="418495.SAMN05216215_105418"/>
<evidence type="ECO:0000256" key="1">
    <source>
        <dbReference type="SAM" id="SignalP"/>
    </source>
</evidence>
<keyword evidence="1" id="KW-0732">Signal</keyword>
<dbReference type="AlphaFoldDB" id="A0A1H3RH59"/>
<dbReference type="OrthoDB" id="3626700at2"/>
<dbReference type="Proteomes" id="UP000199529">
    <property type="component" value="Unassembled WGS sequence"/>
</dbReference>
<accession>A0A1H3RH59</accession>
<sequence>MKRIALAAVLLVLAGCGVQPTDVVLAGKAPDGIARGPVLYFVTGEPGQVRPTIRETGRLGTVTEALRLLAAGLTPAEGAAGFRTELPFLTTEQVSAGTPDGGIVTVQLPVPPSTLSALASTQLVCTAVGISAMAGANAQKLMVQLSGSGEVGKPVLCPANG</sequence>
<dbReference type="PROSITE" id="PS51257">
    <property type="entry name" value="PROKAR_LIPOPROTEIN"/>
    <property type="match status" value="1"/>
</dbReference>
<evidence type="ECO:0008006" key="4">
    <source>
        <dbReference type="Google" id="ProtNLM"/>
    </source>
</evidence>
<feature type="chain" id="PRO_5039274779" description="Sporulation and spore germination" evidence="1">
    <location>
        <begin position="21"/>
        <end position="161"/>
    </location>
</feature>
<proteinExistence type="predicted"/>
<dbReference type="EMBL" id="FNOK01000054">
    <property type="protein sequence ID" value="SDZ24970.1"/>
    <property type="molecule type" value="Genomic_DNA"/>
</dbReference>